<dbReference type="PRINTS" id="PR00412">
    <property type="entry name" value="EPOXHYDRLASE"/>
</dbReference>
<dbReference type="Proteomes" id="UP000077755">
    <property type="component" value="Chromosome 7"/>
</dbReference>
<protein>
    <recommendedName>
        <fullName evidence="2">soluble epoxide hydrolase</fullName>
        <ecNumber evidence="2">3.3.2.10</ecNumber>
    </recommendedName>
</protein>
<feature type="domain" description="AB hydrolase-1" evidence="8">
    <location>
        <begin position="25"/>
        <end position="134"/>
    </location>
</feature>
<comment type="function">
    <text evidence="6">Epoxide hydrolase involved in the biosynthesis of cucurbitacin and mogroside tetracyclic triterpene natural products (e.g. siamenoside I and mogrosides IV, V and VI). Cucurbitacins have cytotoxic properties and exhibit deterrent taste as a defense barrier against herbivores. Mogrosides are nonsugar highly oxygenated compounds used as high-intensity zero-calorie sweeteners; they also possess pharmacological properties such as regulating immunity, lowering blood sugar and lipid levels, protecting the liver, and acting as antioxidants and antitumor agents. Catalyzes the hydrolysis of aromatic epoxide-containing substrates, such as the conversion of 24,25-epoxycucurbitadienol to 24,25-dihydroxycucurbitadienol.</text>
</comment>
<dbReference type="FunFam" id="3.40.50.1820:FF:000161">
    <property type="entry name" value="Epoxide hydrolase"/>
    <property type="match status" value="1"/>
</dbReference>
<sequence length="325" mass="36957">MEGIEHKMISANGLNIHIAEKGQGPLVLFLHGFPKLWYSWRHQLHFMASHGYHAVAPDLRGYGDTTGAPLHDASKFSMPYLVGDLVALLDVIAPNEKVVVVAHDWGATIAWHLSLFRPDKVKALVSLSVHYMPRNPNIRVMDVMKAFYGEDYYVLRFQEPGDMEAGIANSIGTKTFLKKFLSHRDPAPWFFPKGKGFNGDSPDAPLPSWLSEEDLDYYSAKYERTGFTGPLNYYRAFDLTWELTAPWTGAQVKVPTKHIVGELDVVYNVPGAKEFVHKGEFQKYVPLLQEVVVMEGTAHFINEEKPDEINNHIYQFLKQFKDFQT</sequence>
<name>A0A164SR75_DAUCS</name>
<keyword evidence="10" id="KW-1185">Reference proteome</keyword>
<dbReference type="EC" id="3.3.2.10" evidence="2"/>
<organism evidence="9 10">
    <name type="scientific">Daucus carota subsp. sativus</name>
    <name type="common">Carrot</name>
    <dbReference type="NCBI Taxonomy" id="79200"/>
    <lineage>
        <taxon>Eukaryota</taxon>
        <taxon>Viridiplantae</taxon>
        <taxon>Streptophyta</taxon>
        <taxon>Embryophyta</taxon>
        <taxon>Tracheophyta</taxon>
        <taxon>Spermatophyta</taxon>
        <taxon>Magnoliopsida</taxon>
        <taxon>eudicotyledons</taxon>
        <taxon>Gunneridae</taxon>
        <taxon>Pentapetalae</taxon>
        <taxon>asterids</taxon>
        <taxon>campanulids</taxon>
        <taxon>Apiales</taxon>
        <taxon>Apiaceae</taxon>
        <taxon>Apioideae</taxon>
        <taxon>Scandiceae</taxon>
        <taxon>Daucinae</taxon>
        <taxon>Daucus</taxon>
        <taxon>Daucus sect. Daucus</taxon>
    </lineage>
</organism>
<comment type="pathway">
    <text evidence="1">Secondary metabolite biosynthesis; terpenoid biosynthesis.</text>
</comment>
<dbReference type="SUPFAM" id="SSF53474">
    <property type="entry name" value="alpha/beta-Hydrolases"/>
    <property type="match status" value="1"/>
</dbReference>
<evidence type="ECO:0000256" key="2">
    <source>
        <dbReference type="ARBA" id="ARBA00013006"/>
    </source>
</evidence>
<comment type="catalytic activity">
    <reaction evidence="5">
        <text>an epoxide + H2O = an ethanediol</text>
        <dbReference type="Rhea" id="RHEA:19037"/>
        <dbReference type="ChEBI" id="CHEBI:15377"/>
        <dbReference type="ChEBI" id="CHEBI:32955"/>
        <dbReference type="ChEBI" id="CHEBI:140594"/>
        <dbReference type="EC" id="3.3.2.10"/>
    </reaction>
    <physiologicalReaction direction="left-to-right" evidence="5">
        <dbReference type="Rhea" id="RHEA:19038"/>
    </physiologicalReaction>
</comment>
<evidence type="ECO:0000256" key="5">
    <source>
        <dbReference type="ARBA" id="ARBA00051067"/>
    </source>
</evidence>
<dbReference type="InterPro" id="IPR000639">
    <property type="entry name" value="Epox_hydrolase-like"/>
</dbReference>
<dbReference type="Gramene" id="KZM86515">
    <property type="protein sequence ID" value="KZM86515"/>
    <property type="gene ID" value="DCAR_023649"/>
</dbReference>
<reference evidence="9" key="2">
    <citation type="submission" date="2022-03" db="EMBL/GenBank/DDBJ databases">
        <title>Draft title - Genomic analysis of global carrot germplasm unveils the trajectory of domestication and the origin of high carotenoid orange carrot.</title>
        <authorList>
            <person name="Iorizzo M."/>
            <person name="Ellison S."/>
            <person name="Senalik D."/>
            <person name="Macko-Podgorni A."/>
            <person name="Grzebelus D."/>
            <person name="Bostan H."/>
            <person name="Rolling W."/>
            <person name="Curaba J."/>
            <person name="Simon P."/>
        </authorList>
    </citation>
    <scope>NUCLEOTIDE SEQUENCE</scope>
    <source>
        <tissue evidence="9">Leaf</tissue>
    </source>
</reference>
<dbReference type="EMBL" id="CP093349">
    <property type="protein sequence ID" value="WOH07695.1"/>
    <property type="molecule type" value="Genomic_DNA"/>
</dbReference>
<dbReference type="AlphaFoldDB" id="A0A164SR75"/>
<evidence type="ECO:0000256" key="7">
    <source>
        <dbReference type="ARBA" id="ARBA00093212"/>
    </source>
</evidence>
<dbReference type="InterPro" id="IPR029058">
    <property type="entry name" value="AB_hydrolase_fold"/>
</dbReference>
<dbReference type="GO" id="GO:0004301">
    <property type="term" value="F:epoxide hydrolase activity"/>
    <property type="evidence" value="ECO:0007669"/>
    <property type="project" value="UniProtKB-EC"/>
</dbReference>
<evidence type="ECO:0000256" key="1">
    <source>
        <dbReference type="ARBA" id="ARBA00004721"/>
    </source>
</evidence>
<dbReference type="KEGG" id="dcr:108195249"/>
<gene>
    <name evidence="9" type="ORF">DCAR_0727128</name>
</gene>
<evidence type="ECO:0000259" key="8">
    <source>
        <dbReference type="Pfam" id="PF00561"/>
    </source>
</evidence>
<evidence type="ECO:0000256" key="3">
    <source>
        <dbReference type="ARBA" id="ARBA00022801"/>
    </source>
</evidence>
<dbReference type="OMA" id="NWEITAP"/>
<dbReference type="Pfam" id="PF00561">
    <property type="entry name" value="Abhydrolase_1"/>
    <property type="match status" value="1"/>
</dbReference>
<evidence type="ECO:0000256" key="6">
    <source>
        <dbReference type="ARBA" id="ARBA00058358"/>
    </source>
</evidence>
<reference evidence="9" key="1">
    <citation type="journal article" date="2016" name="Nat. Genet.">
        <title>A high-quality carrot genome assembly provides new insights into carotenoid accumulation and asterid genome evolution.</title>
        <authorList>
            <person name="Iorizzo M."/>
            <person name="Ellison S."/>
            <person name="Senalik D."/>
            <person name="Zeng P."/>
            <person name="Satapoomin P."/>
            <person name="Huang J."/>
            <person name="Bowman M."/>
            <person name="Iovene M."/>
            <person name="Sanseverino W."/>
            <person name="Cavagnaro P."/>
            <person name="Yildiz M."/>
            <person name="Macko-Podgorni A."/>
            <person name="Moranska E."/>
            <person name="Grzebelus E."/>
            <person name="Grzebelus D."/>
            <person name="Ashrafi H."/>
            <person name="Zheng Z."/>
            <person name="Cheng S."/>
            <person name="Spooner D."/>
            <person name="Van Deynze A."/>
            <person name="Simon P."/>
        </authorList>
    </citation>
    <scope>NUCLEOTIDE SEQUENCE</scope>
    <source>
        <tissue evidence="9">Leaf</tissue>
    </source>
</reference>
<dbReference type="OrthoDB" id="7130006at2759"/>
<dbReference type="PANTHER" id="PTHR43329">
    <property type="entry name" value="EPOXIDE HYDROLASE"/>
    <property type="match status" value="1"/>
</dbReference>
<evidence type="ECO:0000313" key="10">
    <source>
        <dbReference type="Proteomes" id="UP000077755"/>
    </source>
</evidence>
<comment type="catalytic activity">
    <reaction evidence="7">
        <text>(24S)-24,25-epoxycucurbitadienol + H2O = (24R)-24,25-dihydroxycucurbitadienol</text>
        <dbReference type="Rhea" id="RHEA:81855"/>
        <dbReference type="ChEBI" id="CHEBI:15377"/>
        <dbReference type="ChEBI" id="CHEBI:229949"/>
        <dbReference type="ChEBI" id="CHEBI:229950"/>
    </reaction>
    <physiologicalReaction direction="left-to-right" evidence="7">
        <dbReference type="Rhea" id="RHEA:81856"/>
    </physiologicalReaction>
</comment>
<keyword evidence="3" id="KW-0378">Hydrolase</keyword>
<evidence type="ECO:0000313" key="9">
    <source>
        <dbReference type="EMBL" id="WOH07695.1"/>
    </source>
</evidence>
<dbReference type="InterPro" id="IPR000073">
    <property type="entry name" value="AB_hydrolase_1"/>
</dbReference>
<accession>A0A164SR75</accession>
<proteinExistence type="inferred from homology"/>
<evidence type="ECO:0000256" key="4">
    <source>
        <dbReference type="ARBA" id="ARBA00038334"/>
    </source>
</evidence>
<comment type="similarity">
    <text evidence="4">Belongs to the AB hydrolase superfamily. Epoxide hydrolase family.</text>
</comment>
<dbReference type="Gene3D" id="3.40.50.1820">
    <property type="entry name" value="alpha/beta hydrolase"/>
    <property type="match status" value="1"/>
</dbReference>